<keyword evidence="6 11" id="KW-0378">Hydrolase</keyword>
<feature type="transmembrane region" description="Helical" evidence="12">
    <location>
        <begin position="78"/>
        <end position="100"/>
    </location>
</feature>
<keyword evidence="8 12" id="KW-1133">Transmembrane helix</keyword>
<evidence type="ECO:0000256" key="11">
    <source>
        <dbReference type="RuleBase" id="RU003983"/>
    </source>
</evidence>
<organism evidence="14 15">
    <name type="scientific">Actinoplanes digitatis</name>
    <dbReference type="NCBI Taxonomy" id="1868"/>
    <lineage>
        <taxon>Bacteria</taxon>
        <taxon>Bacillati</taxon>
        <taxon>Actinomycetota</taxon>
        <taxon>Actinomycetes</taxon>
        <taxon>Micromonosporales</taxon>
        <taxon>Micromonosporaceae</taxon>
        <taxon>Actinoplanes</taxon>
    </lineage>
</organism>
<evidence type="ECO:0000256" key="8">
    <source>
        <dbReference type="ARBA" id="ARBA00022989"/>
    </source>
</evidence>
<dbReference type="GO" id="GO:0046872">
    <property type="term" value="F:metal ion binding"/>
    <property type="evidence" value="ECO:0007669"/>
    <property type="project" value="UniProtKB-KW"/>
</dbReference>
<dbReference type="PANTHER" id="PTHR43221:SF1">
    <property type="entry name" value="PROTEASE HTPX"/>
    <property type="match status" value="1"/>
</dbReference>
<keyword evidence="2" id="KW-1003">Cell membrane</keyword>
<reference evidence="14 15" key="1">
    <citation type="submission" date="2020-08" db="EMBL/GenBank/DDBJ databases">
        <title>Sequencing the genomes of 1000 actinobacteria strains.</title>
        <authorList>
            <person name="Klenk H.-P."/>
        </authorList>
    </citation>
    <scope>NUCLEOTIDE SEQUENCE [LARGE SCALE GENOMIC DNA]</scope>
    <source>
        <strain evidence="14 15">DSM 43149</strain>
    </source>
</reference>
<dbReference type="EMBL" id="JACHNH010000001">
    <property type="protein sequence ID" value="MBB4763064.1"/>
    <property type="molecule type" value="Genomic_DNA"/>
</dbReference>
<dbReference type="GO" id="GO:0004222">
    <property type="term" value="F:metalloendopeptidase activity"/>
    <property type="evidence" value="ECO:0007669"/>
    <property type="project" value="InterPro"/>
</dbReference>
<evidence type="ECO:0000256" key="12">
    <source>
        <dbReference type="SAM" id="Phobius"/>
    </source>
</evidence>
<gene>
    <name evidence="14" type="ORF">BJ971_003620</name>
</gene>
<dbReference type="InterPro" id="IPR050083">
    <property type="entry name" value="HtpX_protease"/>
</dbReference>
<comment type="subcellular location">
    <subcellularLocation>
        <location evidence="1">Cell membrane</location>
        <topology evidence="1">Multi-pass membrane protein</topology>
    </subcellularLocation>
</comment>
<evidence type="ECO:0000256" key="2">
    <source>
        <dbReference type="ARBA" id="ARBA00022475"/>
    </source>
</evidence>
<feature type="transmembrane region" description="Helical" evidence="12">
    <location>
        <begin position="106"/>
        <end position="124"/>
    </location>
</feature>
<evidence type="ECO:0000256" key="7">
    <source>
        <dbReference type="ARBA" id="ARBA00022833"/>
    </source>
</evidence>
<dbReference type="CDD" id="cd07328">
    <property type="entry name" value="M48_Ste24p_like"/>
    <property type="match status" value="1"/>
</dbReference>
<proteinExistence type="inferred from homology"/>
<evidence type="ECO:0000256" key="4">
    <source>
        <dbReference type="ARBA" id="ARBA00022692"/>
    </source>
</evidence>
<evidence type="ECO:0000256" key="5">
    <source>
        <dbReference type="ARBA" id="ARBA00022723"/>
    </source>
</evidence>
<keyword evidence="9 11" id="KW-0482">Metalloprotease</keyword>
<comment type="cofactor">
    <cofactor evidence="11">
        <name>Zn(2+)</name>
        <dbReference type="ChEBI" id="CHEBI:29105"/>
    </cofactor>
    <text evidence="11">Binds 1 zinc ion per subunit.</text>
</comment>
<dbReference type="PANTHER" id="PTHR43221">
    <property type="entry name" value="PROTEASE HTPX"/>
    <property type="match status" value="1"/>
</dbReference>
<dbReference type="Proteomes" id="UP000578112">
    <property type="component" value="Unassembled WGS sequence"/>
</dbReference>
<keyword evidence="15" id="KW-1185">Reference proteome</keyword>
<keyword evidence="10 12" id="KW-0472">Membrane</keyword>
<evidence type="ECO:0000256" key="1">
    <source>
        <dbReference type="ARBA" id="ARBA00004651"/>
    </source>
</evidence>
<accession>A0A7W7HYD5</accession>
<evidence type="ECO:0000259" key="13">
    <source>
        <dbReference type="Pfam" id="PF01435"/>
    </source>
</evidence>
<keyword evidence="7 11" id="KW-0862">Zinc</keyword>
<evidence type="ECO:0000256" key="9">
    <source>
        <dbReference type="ARBA" id="ARBA00023049"/>
    </source>
</evidence>
<evidence type="ECO:0000256" key="6">
    <source>
        <dbReference type="ARBA" id="ARBA00022801"/>
    </source>
</evidence>
<comment type="caution">
    <text evidence="14">The sequence shown here is derived from an EMBL/GenBank/DDBJ whole genome shotgun (WGS) entry which is preliminary data.</text>
</comment>
<dbReference type="RefSeq" id="WP_184994425.1">
    <property type="nucleotide sequence ID" value="NZ_BOMK01000042.1"/>
</dbReference>
<name>A0A7W7HYD5_9ACTN</name>
<keyword evidence="4 12" id="KW-0812">Transmembrane</keyword>
<evidence type="ECO:0000256" key="3">
    <source>
        <dbReference type="ARBA" id="ARBA00022670"/>
    </source>
</evidence>
<comment type="similarity">
    <text evidence="11">Belongs to the peptidase M48 family.</text>
</comment>
<feature type="domain" description="Peptidase M48" evidence="13">
    <location>
        <begin position="143"/>
        <end position="378"/>
    </location>
</feature>
<keyword evidence="5" id="KW-0479">Metal-binding</keyword>
<sequence>MNCPQCSVAVTAARDAAPWCPSCEWNLGHFEPGRRRPELGWVWADRATHRVAWRLTAGQFTRLADGPLRRRSWSAARVITMAVAVFLLLFVVAVAGLGVWLTGYHFPGITILPGVALLGVAVALRPRLGRVRDDLHLLDRDEAPELWALVDRVAVASGAPVPHLVGLDSSFGAYTTTVGLRRRRVLCLGAPLWSVLDPQERVALVGHELGHFVNGDLRRGPLTQVALSTLGRLAVLTRPADDSRWTGIIGMIAAAMQWLVQWLLYRLVLGLHLLVVWIGQRDAQRAEYLADEIAARAAGSAAAVRLLDALLLQDAIDTVICREARAKRAGAAWREAADVARANLATGVPAFRQLSRRDEVSLFASHPPTGLRARMLERRPRHAAAVTLTEQQAERIDNEIAGPVERVRRDLATAY</sequence>
<feature type="transmembrane region" description="Helical" evidence="12">
    <location>
        <begin position="258"/>
        <end position="279"/>
    </location>
</feature>
<evidence type="ECO:0000313" key="14">
    <source>
        <dbReference type="EMBL" id="MBB4763064.1"/>
    </source>
</evidence>
<dbReference type="GO" id="GO:0005886">
    <property type="term" value="C:plasma membrane"/>
    <property type="evidence" value="ECO:0007669"/>
    <property type="project" value="UniProtKB-SubCell"/>
</dbReference>
<dbReference type="AlphaFoldDB" id="A0A7W7HYD5"/>
<dbReference type="InterPro" id="IPR001915">
    <property type="entry name" value="Peptidase_M48"/>
</dbReference>
<evidence type="ECO:0000313" key="15">
    <source>
        <dbReference type="Proteomes" id="UP000578112"/>
    </source>
</evidence>
<dbReference type="Pfam" id="PF01435">
    <property type="entry name" value="Peptidase_M48"/>
    <property type="match status" value="1"/>
</dbReference>
<dbReference type="Gene3D" id="3.30.2010.10">
    <property type="entry name" value="Metalloproteases ('zincins'), catalytic domain"/>
    <property type="match status" value="1"/>
</dbReference>
<evidence type="ECO:0000256" key="10">
    <source>
        <dbReference type="ARBA" id="ARBA00023136"/>
    </source>
</evidence>
<keyword evidence="3 11" id="KW-0645">Protease</keyword>
<dbReference type="GO" id="GO:0006508">
    <property type="term" value="P:proteolysis"/>
    <property type="evidence" value="ECO:0007669"/>
    <property type="project" value="UniProtKB-KW"/>
</dbReference>
<protein>
    <submittedName>
        <fullName evidence="14">Zn-dependent protease with chaperone function</fullName>
    </submittedName>
</protein>